<name>A0ABV0LBN1_9PSEU</name>
<feature type="region of interest" description="Disordered" evidence="1">
    <location>
        <begin position="66"/>
        <end position="120"/>
    </location>
</feature>
<feature type="compositionally biased region" description="Basic and acidic residues" evidence="1">
    <location>
        <begin position="66"/>
        <end position="81"/>
    </location>
</feature>
<dbReference type="RefSeq" id="WP_348948324.1">
    <property type="nucleotide sequence ID" value="NZ_JBDZYD010000002.1"/>
</dbReference>
<evidence type="ECO:0000313" key="2">
    <source>
        <dbReference type="EMBL" id="MEQ0558757.1"/>
    </source>
</evidence>
<reference evidence="2 3" key="1">
    <citation type="submission" date="2024-05" db="EMBL/GenBank/DDBJ databases">
        <authorList>
            <person name="Zhao H."/>
            <person name="Xu Y."/>
            <person name="Lin S."/>
            <person name="Spain J.C."/>
            <person name="Zhou N.-Y."/>
        </authorList>
    </citation>
    <scope>NUCLEOTIDE SEQUENCE [LARGE SCALE GENOMIC DNA]</scope>
    <source>
        <strain evidence="2 3">NEAU-NG30</strain>
    </source>
</reference>
<protein>
    <submittedName>
        <fullName evidence="2">Uncharacterized protein</fullName>
    </submittedName>
</protein>
<evidence type="ECO:0000313" key="3">
    <source>
        <dbReference type="Proteomes" id="UP001440984"/>
    </source>
</evidence>
<comment type="caution">
    <text evidence="2">The sequence shown here is derived from an EMBL/GenBank/DDBJ whole genome shotgun (WGS) entry which is preliminary data.</text>
</comment>
<feature type="compositionally biased region" description="Low complexity" evidence="1">
    <location>
        <begin position="82"/>
        <end position="91"/>
    </location>
</feature>
<proteinExistence type="predicted"/>
<accession>A0ABV0LBN1</accession>
<dbReference type="Proteomes" id="UP001440984">
    <property type="component" value="Unassembled WGS sequence"/>
</dbReference>
<gene>
    <name evidence="2" type="ORF">ABJI51_06730</name>
</gene>
<feature type="compositionally biased region" description="Low complexity" evidence="1">
    <location>
        <begin position="100"/>
        <end position="114"/>
    </location>
</feature>
<organism evidence="2 3">
    <name type="scientific">Amycolatopsis melonis</name>
    <dbReference type="NCBI Taxonomy" id="3156488"/>
    <lineage>
        <taxon>Bacteria</taxon>
        <taxon>Bacillati</taxon>
        <taxon>Actinomycetota</taxon>
        <taxon>Actinomycetes</taxon>
        <taxon>Pseudonocardiales</taxon>
        <taxon>Pseudonocardiaceae</taxon>
        <taxon>Amycolatopsis</taxon>
    </lineage>
</organism>
<sequence>MTSDVDIVVRHVPPAGEWVLLTFQATPLMGGPTSGVLVPMLLGETAYLTLPRNDYLIGALVLDPGREHTDRSADHRDHGADDGAPQAARTAAARRHRPVPARAAEAGRRSAAAAPGLTPP</sequence>
<keyword evidence="3" id="KW-1185">Reference proteome</keyword>
<dbReference type="EMBL" id="JBDZYD010000002">
    <property type="protein sequence ID" value="MEQ0558757.1"/>
    <property type="molecule type" value="Genomic_DNA"/>
</dbReference>
<evidence type="ECO:0000256" key="1">
    <source>
        <dbReference type="SAM" id="MobiDB-lite"/>
    </source>
</evidence>